<sequence length="124" mass="12441">MCPDGVQAGGAAATASPAAPAPEGPSAGAGAALVRPRLLPSNLQDIAALAALPAADVELQDSVRVAVERDTRTLHVVHITAELAPIGKVGGLGDVVSGLSKACIARGHTVSVIMPFYESLDQKQ</sequence>
<dbReference type="Pfam" id="PF08323">
    <property type="entry name" value="Glyco_transf_5"/>
    <property type="match status" value="1"/>
</dbReference>
<dbReference type="PANTHER" id="PTHR46083">
    <property type="match status" value="1"/>
</dbReference>
<dbReference type="GO" id="GO:0009011">
    <property type="term" value="F:alpha-1,4-glucan glucosyltransferase (ADP-glucose donor) activity"/>
    <property type="evidence" value="ECO:0007669"/>
    <property type="project" value="UniProtKB-EC"/>
</dbReference>
<protein>
    <recommendedName>
        <fullName evidence="3">starch synthase</fullName>
        <ecNumber evidence="3">2.4.1.21</ecNumber>
    </recommendedName>
</protein>
<evidence type="ECO:0000256" key="7">
    <source>
        <dbReference type="SAM" id="MobiDB-lite"/>
    </source>
</evidence>
<comment type="caution">
    <text evidence="9">The sequence shown here is derived from an EMBL/GenBank/DDBJ whole genome shotgun (WGS) entry which is preliminary data.</text>
</comment>
<name>A0A6A0AKB3_HAELA</name>
<reference evidence="9 10" key="1">
    <citation type="submission" date="2020-02" db="EMBL/GenBank/DDBJ databases">
        <title>Draft genome sequence of Haematococcus lacustris strain NIES-144.</title>
        <authorList>
            <person name="Morimoto D."/>
            <person name="Nakagawa S."/>
            <person name="Yoshida T."/>
            <person name="Sawayama S."/>
        </authorList>
    </citation>
    <scope>NUCLEOTIDE SEQUENCE [LARGE SCALE GENOMIC DNA]</scope>
    <source>
        <strain evidence="9 10">NIES-144</strain>
    </source>
</reference>
<keyword evidence="10" id="KW-1185">Reference proteome</keyword>
<feature type="non-terminal residue" evidence="9">
    <location>
        <position position="1"/>
    </location>
</feature>
<dbReference type="Gene3D" id="3.40.50.2000">
    <property type="entry name" value="Glycogen Phosphorylase B"/>
    <property type="match status" value="1"/>
</dbReference>
<dbReference type="SUPFAM" id="SSF53756">
    <property type="entry name" value="UDP-Glycosyltransferase/glycogen phosphorylase"/>
    <property type="match status" value="1"/>
</dbReference>
<evidence type="ECO:0000259" key="8">
    <source>
        <dbReference type="Pfam" id="PF08323"/>
    </source>
</evidence>
<evidence type="ECO:0000256" key="5">
    <source>
        <dbReference type="ARBA" id="ARBA00022679"/>
    </source>
</evidence>
<evidence type="ECO:0000313" key="9">
    <source>
        <dbReference type="EMBL" id="GFH32454.1"/>
    </source>
</evidence>
<dbReference type="AlphaFoldDB" id="A0A6A0AKB3"/>
<dbReference type="InterPro" id="IPR013534">
    <property type="entry name" value="Starch_synth_cat_dom"/>
</dbReference>
<comment type="pathway">
    <text evidence="2">Glycan biosynthesis; starch biosynthesis.</text>
</comment>
<evidence type="ECO:0000313" key="10">
    <source>
        <dbReference type="Proteomes" id="UP000485058"/>
    </source>
</evidence>
<keyword evidence="5" id="KW-0808">Transferase</keyword>
<dbReference type="EC" id="2.4.1.21" evidence="3"/>
<feature type="non-terminal residue" evidence="9">
    <location>
        <position position="124"/>
    </location>
</feature>
<evidence type="ECO:0000256" key="6">
    <source>
        <dbReference type="ARBA" id="ARBA00022922"/>
    </source>
</evidence>
<comment type="catalytic activity">
    <reaction evidence="1">
        <text>[(1-&gt;4)-alpha-D-glucosyl](n) + ADP-alpha-D-glucose = [(1-&gt;4)-alpha-D-glucosyl](n+1) + ADP + H(+)</text>
        <dbReference type="Rhea" id="RHEA:18189"/>
        <dbReference type="Rhea" id="RHEA-COMP:9584"/>
        <dbReference type="Rhea" id="RHEA-COMP:9587"/>
        <dbReference type="ChEBI" id="CHEBI:15378"/>
        <dbReference type="ChEBI" id="CHEBI:15444"/>
        <dbReference type="ChEBI" id="CHEBI:57498"/>
        <dbReference type="ChEBI" id="CHEBI:456216"/>
        <dbReference type="EC" id="2.4.1.21"/>
    </reaction>
</comment>
<feature type="compositionally biased region" description="Low complexity" evidence="7">
    <location>
        <begin position="9"/>
        <end position="18"/>
    </location>
</feature>
<evidence type="ECO:0000256" key="2">
    <source>
        <dbReference type="ARBA" id="ARBA00004727"/>
    </source>
</evidence>
<dbReference type="PANTHER" id="PTHR46083:SF1">
    <property type="entry name" value="GLYCOGEN SYNTHASE 2-RELATED"/>
    <property type="match status" value="1"/>
</dbReference>
<evidence type="ECO:0000256" key="3">
    <source>
        <dbReference type="ARBA" id="ARBA00012588"/>
    </source>
</evidence>
<evidence type="ECO:0000256" key="4">
    <source>
        <dbReference type="ARBA" id="ARBA00022676"/>
    </source>
</evidence>
<dbReference type="GO" id="GO:0019252">
    <property type="term" value="P:starch biosynthetic process"/>
    <property type="evidence" value="ECO:0007669"/>
    <property type="project" value="UniProtKB-UniPathway"/>
</dbReference>
<dbReference type="EMBL" id="BLLF01006665">
    <property type="protein sequence ID" value="GFH32454.1"/>
    <property type="molecule type" value="Genomic_DNA"/>
</dbReference>
<feature type="domain" description="Starch synthase catalytic" evidence="8">
    <location>
        <begin position="75"/>
        <end position="123"/>
    </location>
</feature>
<gene>
    <name evidence="9" type="ORF">HaLaN_31677</name>
</gene>
<accession>A0A6A0AKB3</accession>
<keyword evidence="6" id="KW-0750">Starch biosynthesis</keyword>
<dbReference type="Proteomes" id="UP000485058">
    <property type="component" value="Unassembled WGS sequence"/>
</dbReference>
<keyword evidence="4" id="KW-0328">Glycosyltransferase</keyword>
<evidence type="ECO:0000256" key="1">
    <source>
        <dbReference type="ARBA" id="ARBA00001478"/>
    </source>
</evidence>
<organism evidence="9 10">
    <name type="scientific">Haematococcus lacustris</name>
    <name type="common">Green alga</name>
    <name type="synonym">Haematococcus pluvialis</name>
    <dbReference type="NCBI Taxonomy" id="44745"/>
    <lineage>
        <taxon>Eukaryota</taxon>
        <taxon>Viridiplantae</taxon>
        <taxon>Chlorophyta</taxon>
        <taxon>core chlorophytes</taxon>
        <taxon>Chlorophyceae</taxon>
        <taxon>CS clade</taxon>
        <taxon>Chlamydomonadales</taxon>
        <taxon>Haematococcaceae</taxon>
        <taxon>Haematococcus</taxon>
    </lineage>
</organism>
<feature type="region of interest" description="Disordered" evidence="7">
    <location>
        <begin position="1"/>
        <end position="29"/>
    </location>
</feature>
<proteinExistence type="predicted"/>
<dbReference type="UniPathway" id="UPA00152"/>